<dbReference type="Proteomes" id="UP000604046">
    <property type="component" value="Unassembled WGS sequence"/>
</dbReference>
<feature type="region of interest" description="Disordered" evidence="1">
    <location>
        <begin position="186"/>
        <end position="205"/>
    </location>
</feature>
<dbReference type="OrthoDB" id="10302924at2759"/>
<dbReference type="AlphaFoldDB" id="A0A812PHS4"/>
<gene>
    <name evidence="2" type="ORF">SNAT2548_LOCUS18792</name>
</gene>
<reference evidence="2" key="1">
    <citation type="submission" date="2021-02" db="EMBL/GenBank/DDBJ databases">
        <authorList>
            <person name="Dougan E. K."/>
            <person name="Rhodes N."/>
            <person name="Thang M."/>
            <person name="Chan C."/>
        </authorList>
    </citation>
    <scope>NUCLEOTIDE SEQUENCE</scope>
</reference>
<accession>A0A812PHS4</accession>
<feature type="region of interest" description="Disordered" evidence="1">
    <location>
        <begin position="305"/>
        <end position="332"/>
    </location>
</feature>
<feature type="compositionally biased region" description="Low complexity" evidence="1">
    <location>
        <begin position="315"/>
        <end position="332"/>
    </location>
</feature>
<name>A0A812PHS4_9DINO</name>
<keyword evidence="3" id="KW-1185">Reference proteome</keyword>
<protein>
    <recommendedName>
        <fullName evidence="4">C3H1-type domain-containing protein</fullName>
    </recommendedName>
</protein>
<comment type="caution">
    <text evidence="2">The sequence shown here is derived from an EMBL/GenBank/DDBJ whole genome shotgun (WGS) entry which is preliminary data.</text>
</comment>
<sequence length="337" mass="36579">MAVRKGIVSVAGQEVKVKNGFLDDLLEDSSPESTQVVIERSTCPVFTRKEGSFQTSFGDAPLPELFEPMQAPWPSEMTTMDSFSGNGHGCDRLSWSSMASGYEPDMPLKVISRDVPAQAPPPMLTPPVRRASPAALLPAPSVGSQRHGRPETTCTPCPFFWQPSGCVEGRSCLFCHLCPDPTIKQKKHPKKTVQGDEPTVTFTGEAPMTHIPIPEATKVPIVEGYAQYIGAAQPPGASTTPEQHQKVLEMQQKLCPSIFEDHAAGQCKPCTFFWKPEGCRKSEACHHCHLCPPSALKDRKIQKVMARRQEKASKGTPKTPEAPPATGAPVPAGLVYL</sequence>
<dbReference type="EMBL" id="CAJNDS010002155">
    <property type="protein sequence ID" value="CAE7354445.1"/>
    <property type="molecule type" value="Genomic_DNA"/>
</dbReference>
<evidence type="ECO:0000256" key="1">
    <source>
        <dbReference type="SAM" id="MobiDB-lite"/>
    </source>
</evidence>
<organism evidence="2 3">
    <name type="scientific">Symbiodinium natans</name>
    <dbReference type="NCBI Taxonomy" id="878477"/>
    <lineage>
        <taxon>Eukaryota</taxon>
        <taxon>Sar</taxon>
        <taxon>Alveolata</taxon>
        <taxon>Dinophyceae</taxon>
        <taxon>Suessiales</taxon>
        <taxon>Symbiodiniaceae</taxon>
        <taxon>Symbiodinium</taxon>
    </lineage>
</organism>
<proteinExistence type="predicted"/>
<evidence type="ECO:0008006" key="4">
    <source>
        <dbReference type="Google" id="ProtNLM"/>
    </source>
</evidence>
<evidence type="ECO:0000313" key="2">
    <source>
        <dbReference type="EMBL" id="CAE7354445.1"/>
    </source>
</evidence>
<evidence type="ECO:0000313" key="3">
    <source>
        <dbReference type="Proteomes" id="UP000604046"/>
    </source>
</evidence>